<sequence length="391" mass="41090">MSTGRGTKPGSDAGGEPISGTAPISGAAPTPGAAPAPSAGTAPGAGAGVAAGPGVRSRRRTVPADRRAPGRSPRRPLARLLGVGQPPPEGGSTTAHDLAVRHRLLLTLSALLTLSLFLSYQGVHGDANPLRTSSAPAVLSLDTAQYALGQAQKAANSAAPTSDFQRQISVAVESLSAAAADDVGGTGGRQTLQTIAGLITVYAVKVQQSQLQPDGSALREAYLSYATSVLTEEHSGIQARLTALQRQQRHAVQQQTSFGPMMWLVWVVTLLLGLALAAALLETQLFLRRRFRRRFNRQLLGALVLLAGGVVTAVLFTVWTQQGMTDTRVLLDRSLTGRRIPEAGQDTASYLAHTGFRAAAAVWILIGGILLMTLAETGLRRHIADYRFRPR</sequence>
<evidence type="ECO:0000256" key="1">
    <source>
        <dbReference type="SAM" id="MobiDB-lite"/>
    </source>
</evidence>
<dbReference type="EMBL" id="JAERRK010000008">
    <property type="protein sequence ID" value="MBL1084049.1"/>
    <property type="molecule type" value="Genomic_DNA"/>
</dbReference>
<gene>
    <name evidence="3" type="ORF">JK359_19085</name>
</gene>
<dbReference type="Proteomes" id="UP000661858">
    <property type="component" value="Unassembled WGS sequence"/>
</dbReference>
<comment type="caution">
    <text evidence="3">The sequence shown here is derived from an EMBL/GenBank/DDBJ whole genome shotgun (WGS) entry which is preliminary data.</text>
</comment>
<organism evidence="3 4">
    <name type="scientific">Streptomyces actinomycinicus</name>
    <dbReference type="NCBI Taxonomy" id="1695166"/>
    <lineage>
        <taxon>Bacteria</taxon>
        <taxon>Bacillati</taxon>
        <taxon>Actinomycetota</taxon>
        <taxon>Actinomycetes</taxon>
        <taxon>Kitasatosporales</taxon>
        <taxon>Streptomycetaceae</taxon>
        <taxon>Streptomyces</taxon>
    </lineage>
</organism>
<evidence type="ECO:0000256" key="2">
    <source>
        <dbReference type="SAM" id="Phobius"/>
    </source>
</evidence>
<reference evidence="3" key="1">
    <citation type="submission" date="2021-01" db="EMBL/GenBank/DDBJ databases">
        <title>WGS of actinomycetes isolated from Thailand.</title>
        <authorList>
            <person name="Thawai C."/>
        </authorList>
    </citation>
    <scope>NUCLEOTIDE SEQUENCE</scope>
    <source>
        <strain evidence="3">RCU-197</strain>
    </source>
</reference>
<protein>
    <submittedName>
        <fullName evidence="3">Uncharacterized protein</fullName>
    </submittedName>
</protein>
<keyword evidence="2" id="KW-1133">Transmembrane helix</keyword>
<keyword evidence="2" id="KW-0472">Membrane</keyword>
<feature type="transmembrane region" description="Helical" evidence="2">
    <location>
        <begin position="360"/>
        <end position="379"/>
    </location>
</feature>
<feature type="region of interest" description="Disordered" evidence="1">
    <location>
        <begin position="1"/>
        <end position="94"/>
    </location>
</feature>
<feature type="transmembrane region" description="Helical" evidence="2">
    <location>
        <begin position="299"/>
        <end position="319"/>
    </location>
</feature>
<keyword evidence="4" id="KW-1185">Reference proteome</keyword>
<name>A0A937EL51_9ACTN</name>
<dbReference type="RefSeq" id="WP_201837080.1">
    <property type="nucleotide sequence ID" value="NZ_JAERRK010000008.1"/>
</dbReference>
<dbReference type="AlphaFoldDB" id="A0A937EL51"/>
<keyword evidence="2" id="KW-0812">Transmembrane</keyword>
<evidence type="ECO:0000313" key="4">
    <source>
        <dbReference type="Proteomes" id="UP000661858"/>
    </source>
</evidence>
<accession>A0A937EL51</accession>
<feature type="transmembrane region" description="Helical" evidence="2">
    <location>
        <begin position="263"/>
        <end position="287"/>
    </location>
</feature>
<proteinExistence type="predicted"/>
<evidence type="ECO:0000313" key="3">
    <source>
        <dbReference type="EMBL" id="MBL1084049.1"/>
    </source>
</evidence>
<feature type="compositionally biased region" description="Low complexity" evidence="1">
    <location>
        <begin position="20"/>
        <end position="42"/>
    </location>
</feature>